<dbReference type="PANTHER" id="PTHR33678">
    <property type="entry name" value="BLL1576 PROTEIN"/>
    <property type="match status" value="1"/>
</dbReference>
<sequence length="321" mass="37040">MGPGLISWITLMNGAYALSISNIQRLLNDQWQLSFSTGAVSQATRSVTEWLLPLYQQVGQAVRELPIAHADETSHYRNSERRWLWVLCSSQVVYFLVHYSRGKGAANGLLDEFDGILVTDQHGGYNDYPIEKRQLCWAHIIRKFKKISERVGRAGVLGKQLWRLSRLIVHFRNRWRSDGYSDACYHARMLRFKQWMHRLLNLGLEVSPADVEQKTSKTANQCKRLLIDESMLWTFLRDRTIPMTNNEAERAIRPYVIWRKTSFFSQSARGDQFRPVILTLTETCKRLGLGVHEILRKVCEQGLRGEAITVRLPLGQHAISA</sequence>
<reference evidence="2 3" key="1">
    <citation type="submission" date="2018-05" db="EMBL/GenBank/DDBJ databases">
        <title>Leucothrix arctica sp. nov., isolated from Arctic seawater.</title>
        <authorList>
            <person name="Choi A."/>
            <person name="Baek K."/>
        </authorList>
    </citation>
    <scope>NUCLEOTIDE SEQUENCE [LARGE SCALE GENOMIC DNA]</scope>
    <source>
        <strain evidence="2 3">IMCC9719</strain>
    </source>
</reference>
<dbReference type="PANTHER" id="PTHR33678:SF2">
    <property type="match status" value="1"/>
</dbReference>
<evidence type="ECO:0000259" key="1">
    <source>
        <dbReference type="Pfam" id="PF03050"/>
    </source>
</evidence>
<keyword evidence="3" id="KW-1185">Reference proteome</keyword>
<dbReference type="EMBL" id="QGKL01000026">
    <property type="protein sequence ID" value="PWQ96784.1"/>
    <property type="molecule type" value="Genomic_DNA"/>
</dbReference>
<comment type="caution">
    <text evidence="2">The sequence shown here is derived from an EMBL/GenBank/DDBJ whole genome shotgun (WGS) entry which is preliminary data.</text>
</comment>
<evidence type="ECO:0000313" key="2">
    <source>
        <dbReference type="EMBL" id="PWQ96784.1"/>
    </source>
</evidence>
<dbReference type="InterPro" id="IPR004291">
    <property type="entry name" value="Transposase_IS66_central"/>
</dbReference>
<dbReference type="Proteomes" id="UP000245506">
    <property type="component" value="Unassembled WGS sequence"/>
</dbReference>
<protein>
    <submittedName>
        <fullName evidence="2">IS66 family transposase</fullName>
    </submittedName>
</protein>
<dbReference type="NCBIfam" id="NF033517">
    <property type="entry name" value="transpos_IS66"/>
    <property type="match status" value="1"/>
</dbReference>
<dbReference type="AlphaFoldDB" id="A0A317CDQ2"/>
<dbReference type="Pfam" id="PF03050">
    <property type="entry name" value="DDE_Tnp_IS66"/>
    <property type="match status" value="1"/>
</dbReference>
<accession>A0A317CDQ2</accession>
<gene>
    <name evidence="2" type="ORF">DKT75_08430</name>
</gene>
<proteinExistence type="predicted"/>
<organism evidence="2 3">
    <name type="scientific">Leucothrix arctica</name>
    <dbReference type="NCBI Taxonomy" id="1481894"/>
    <lineage>
        <taxon>Bacteria</taxon>
        <taxon>Pseudomonadati</taxon>
        <taxon>Pseudomonadota</taxon>
        <taxon>Gammaproteobacteria</taxon>
        <taxon>Thiotrichales</taxon>
        <taxon>Thiotrichaceae</taxon>
        <taxon>Leucothrix</taxon>
    </lineage>
</organism>
<feature type="domain" description="Transposase IS66 central" evidence="1">
    <location>
        <begin position="2"/>
        <end position="270"/>
    </location>
</feature>
<name>A0A317CDQ2_9GAMM</name>
<dbReference type="OrthoDB" id="9800877at2"/>
<dbReference type="InterPro" id="IPR052344">
    <property type="entry name" value="Transposase-related"/>
</dbReference>
<evidence type="ECO:0000313" key="3">
    <source>
        <dbReference type="Proteomes" id="UP000245506"/>
    </source>
</evidence>